<dbReference type="Pfam" id="PF00650">
    <property type="entry name" value="CRAL_TRIO"/>
    <property type="match status" value="1"/>
</dbReference>
<evidence type="ECO:0000313" key="3">
    <source>
        <dbReference type="EMBL" id="KAE8123771.1"/>
    </source>
</evidence>
<gene>
    <name evidence="3" type="ORF">FH972_018701</name>
</gene>
<dbReference type="AlphaFoldDB" id="A0A5N6RQY0"/>
<feature type="domain" description="CRAL-TRIO" evidence="2">
    <location>
        <begin position="89"/>
        <end position="251"/>
    </location>
</feature>
<evidence type="ECO:0000256" key="1">
    <source>
        <dbReference type="SAM" id="MobiDB-lite"/>
    </source>
</evidence>
<feature type="compositionally biased region" description="Basic and acidic residues" evidence="1">
    <location>
        <begin position="12"/>
        <end position="23"/>
    </location>
</feature>
<reference evidence="3 4" key="1">
    <citation type="submission" date="2019-06" db="EMBL/GenBank/DDBJ databases">
        <title>A chromosomal-level reference genome of Carpinus fangiana (Coryloideae, Betulaceae).</title>
        <authorList>
            <person name="Yang X."/>
            <person name="Wang Z."/>
            <person name="Zhang L."/>
            <person name="Hao G."/>
            <person name="Liu J."/>
            <person name="Yang Y."/>
        </authorList>
    </citation>
    <scope>NUCLEOTIDE SEQUENCE [LARGE SCALE GENOMIC DNA]</scope>
    <source>
        <strain evidence="3">Cfa_2016G</strain>
        <tissue evidence="3">Leaf</tissue>
    </source>
</reference>
<feature type="region of interest" description="Disordered" evidence="1">
    <location>
        <begin position="1"/>
        <end position="23"/>
    </location>
</feature>
<dbReference type="OrthoDB" id="1434354at2759"/>
<dbReference type="SUPFAM" id="SSF52087">
    <property type="entry name" value="CRAL/TRIO domain"/>
    <property type="match status" value="1"/>
</dbReference>
<evidence type="ECO:0000259" key="2">
    <source>
        <dbReference type="PROSITE" id="PS50191"/>
    </source>
</evidence>
<dbReference type="PROSITE" id="PS50191">
    <property type="entry name" value="CRAL_TRIO"/>
    <property type="match status" value="1"/>
</dbReference>
<proteinExistence type="predicted"/>
<evidence type="ECO:0000313" key="4">
    <source>
        <dbReference type="Proteomes" id="UP000327013"/>
    </source>
</evidence>
<keyword evidence="4" id="KW-1185">Reference proteome</keyword>
<dbReference type="InterPro" id="IPR011074">
    <property type="entry name" value="CRAL/TRIO_N_dom"/>
</dbReference>
<dbReference type="EMBL" id="CM017328">
    <property type="protein sequence ID" value="KAE8123771.1"/>
    <property type="molecule type" value="Genomic_DNA"/>
</dbReference>
<sequence>MNSSTESEESMEEKYEKDEGMKSSEAELTKILLMRAFVEKQDPSSKEVDDQTIRRFLRARELNINKASALFLKFLKWRRTFVPNASISASEVPNEIAQNKMFLQGLDKKGRPIMVVLGARHFQNKGGIEEFKRFVVYGLDKVCSRMPPGQEKFVAIGDLQGWGYSNSDIRGYLGALSILQDFYPERLGKLFLVHAPYMFMAVWKIVHPFIDEKTKKKILFVENTRLTSTLLEEIDMSQLPDIYGGQLPLTPIQDC</sequence>
<dbReference type="SMART" id="SM01100">
    <property type="entry name" value="CRAL_TRIO_N"/>
    <property type="match status" value="1"/>
</dbReference>
<name>A0A5N6RQY0_9ROSI</name>
<dbReference type="SMART" id="SM00516">
    <property type="entry name" value="SEC14"/>
    <property type="match status" value="1"/>
</dbReference>
<dbReference type="InterPro" id="IPR036273">
    <property type="entry name" value="CRAL/TRIO_N_dom_sf"/>
</dbReference>
<dbReference type="SUPFAM" id="SSF46938">
    <property type="entry name" value="CRAL/TRIO N-terminal domain"/>
    <property type="match status" value="1"/>
</dbReference>
<dbReference type="PANTHER" id="PTHR46277">
    <property type="entry name" value="OS03G0850700 PROTEIN"/>
    <property type="match status" value="1"/>
</dbReference>
<dbReference type="InterPro" id="IPR036865">
    <property type="entry name" value="CRAL-TRIO_dom_sf"/>
</dbReference>
<dbReference type="PANTHER" id="PTHR46277:SF19">
    <property type="entry name" value="RANDOM SLUG PROTEIN 5-LIKE"/>
    <property type="match status" value="1"/>
</dbReference>
<dbReference type="Gene3D" id="3.40.525.10">
    <property type="entry name" value="CRAL-TRIO lipid binding domain"/>
    <property type="match status" value="1"/>
</dbReference>
<dbReference type="Proteomes" id="UP000327013">
    <property type="component" value="Chromosome 8"/>
</dbReference>
<accession>A0A5N6RQY0</accession>
<dbReference type="InterPro" id="IPR001251">
    <property type="entry name" value="CRAL-TRIO_dom"/>
</dbReference>
<protein>
    <recommendedName>
        <fullName evidence="2">CRAL-TRIO domain-containing protein</fullName>
    </recommendedName>
</protein>
<feature type="compositionally biased region" description="Acidic residues" evidence="1">
    <location>
        <begin position="1"/>
        <end position="11"/>
    </location>
</feature>
<dbReference type="CDD" id="cd00170">
    <property type="entry name" value="SEC14"/>
    <property type="match status" value="1"/>
</dbReference>
<organism evidence="3 4">
    <name type="scientific">Carpinus fangiana</name>
    <dbReference type="NCBI Taxonomy" id="176857"/>
    <lineage>
        <taxon>Eukaryota</taxon>
        <taxon>Viridiplantae</taxon>
        <taxon>Streptophyta</taxon>
        <taxon>Embryophyta</taxon>
        <taxon>Tracheophyta</taxon>
        <taxon>Spermatophyta</taxon>
        <taxon>Magnoliopsida</taxon>
        <taxon>eudicotyledons</taxon>
        <taxon>Gunneridae</taxon>
        <taxon>Pentapetalae</taxon>
        <taxon>rosids</taxon>
        <taxon>fabids</taxon>
        <taxon>Fagales</taxon>
        <taxon>Betulaceae</taxon>
        <taxon>Carpinus</taxon>
    </lineage>
</organism>